<reference evidence="2" key="1">
    <citation type="submission" date="2019-10" db="EMBL/GenBank/DDBJ databases">
        <authorList>
            <consortium name="DOE Joint Genome Institute"/>
            <person name="Kuo A."/>
            <person name="Miyauchi S."/>
            <person name="Kiss E."/>
            <person name="Drula E."/>
            <person name="Kohler A."/>
            <person name="Sanchez-Garcia M."/>
            <person name="Andreopoulos B."/>
            <person name="Barry K.W."/>
            <person name="Bonito G."/>
            <person name="Buee M."/>
            <person name="Carver A."/>
            <person name="Chen C."/>
            <person name="Cichocki N."/>
            <person name="Clum A."/>
            <person name="Culley D."/>
            <person name="Crous P.W."/>
            <person name="Fauchery L."/>
            <person name="Girlanda M."/>
            <person name="Hayes R."/>
            <person name="Keri Z."/>
            <person name="LaButti K."/>
            <person name="Lipzen A."/>
            <person name="Lombard V."/>
            <person name="Magnuson J."/>
            <person name="Maillard F."/>
            <person name="Morin E."/>
            <person name="Murat C."/>
            <person name="Nolan M."/>
            <person name="Ohm R."/>
            <person name="Pangilinan J."/>
            <person name="Pereira M."/>
            <person name="Perotto S."/>
            <person name="Peter M."/>
            <person name="Riley R."/>
            <person name="Sitrit Y."/>
            <person name="Stielow B."/>
            <person name="Szollosi G."/>
            <person name="Zifcakova L."/>
            <person name="Stursova M."/>
            <person name="Spatafora J.W."/>
            <person name="Tedersoo L."/>
            <person name="Vaario L.-M."/>
            <person name="Yamada A."/>
            <person name="Yan M."/>
            <person name="Wang P."/>
            <person name="Xu J."/>
            <person name="Bruns T."/>
            <person name="Baldrian P."/>
            <person name="Vilgalys R."/>
            <person name="Henrissat B."/>
            <person name="Grigoriev I.V."/>
            <person name="Hibbett D."/>
            <person name="Nagy L.G."/>
            <person name="Martin F.M."/>
        </authorList>
    </citation>
    <scope>NUCLEOTIDE SEQUENCE</scope>
    <source>
        <strain evidence="2">BED1</strain>
    </source>
</reference>
<protein>
    <submittedName>
        <fullName evidence="2">Uncharacterized protein</fullName>
    </submittedName>
</protein>
<feature type="transmembrane region" description="Helical" evidence="1">
    <location>
        <begin position="20"/>
        <end position="41"/>
    </location>
</feature>
<evidence type="ECO:0000313" key="2">
    <source>
        <dbReference type="EMBL" id="KAF8444896.1"/>
    </source>
</evidence>
<reference evidence="2" key="2">
    <citation type="journal article" date="2020" name="Nat. Commun.">
        <title>Large-scale genome sequencing of mycorrhizal fungi provides insights into the early evolution of symbiotic traits.</title>
        <authorList>
            <person name="Miyauchi S."/>
            <person name="Kiss E."/>
            <person name="Kuo A."/>
            <person name="Drula E."/>
            <person name="Kohler A."/>
            <person name="Sanchez-Garcia M."/>
            <person name="Morin E."/>
            <person name="Andreopoulos B."/>
            <person name="Barry K.W."/>
            <person name="Bonito G."/>
            <person name="Buee M."/>
            <person name="Carver A."/>
            <person name="Chen C."/>
            <person name="Cichocki N."/>
            <person name="Clum A."/>
            <person name="Culley D."/>
            <person name="Crous P.W."/>
            <person name="Fauchery L."/>
            <person name="Girlanda M."/>
            <person name="Hayes R.D."/>
            <person name="Keri Z."/>
            <person name="LaButti K."/>
            <person name="Lipzen A."/>
            <person name="Lombard V."/>
            <person name="Magnuson J."/>
            <person name="Maillard F."/>
            <person name="Murat C."/>
            <person name="Nolan M."/>
            <person name="Ohm R.A."/>
            <person name="Pangilinan J."/>
            <person name="Pereira M.F."/>
            <person name="Perotto S."/>
            <person name="Peter M."/>
            <person name="Pfister S."/>
            <person name="Riley R."/>
            <person name="Sitrit Y."/>
            <person name="Stielow J.B."/>
            <person name="Szollosi G."/>
            <person name="Zifcakova L."/>
            <person name="Stursova M."/>
            <person name="Spatafora J.W."/>
            <person name="Tedersoo L."/>
            <person name="Vaario L.M."/>
            <person name="Yamada A."/>
            <person name="Yan M."/>
            <person name="Wang P."/>
            <person name="Xu J."/>
            <person name="Bruns T."/>
            <person name="Baldrian P."/>
            <person name="Vilgalys R."/>
            <person name="Dunand C."/>
            <person name="Henrissat B."/>
            <person name="Grigoriev I.V."/>
            <person name="Hibbett D."/>
            <person name="Nagy L.G."/>
            <person name="Martin F.M."/>
        </authorList>
    </citation>
    <scope>NUCLEOTIDE SEQUENCE</scope>
    <source>
        <strain evidence="2">BED1</strain>
    </source>
</reference>
<keyword evidence="3" id="KW-1185">Reference proteome</keyword>
<gene>
    <name evidence="2" type="ORF">L210DRAFT_943610</name>
</gene>
<evidence type="ECO:0000313" key="3">
    <source>
        <dbReference type="Proteomes" id="UP001194468"/>
    </source>
</evidence>
<proteinExistence type="predicted"/>
<feature type="non-terminal residue" evidence="2">
    <location>
        <position position="1"/>
    </location>
</feature>
<organism evidence="2 3">
    <name type="scientific">Boletus edulis BED1</name>
    <dbReference type="NCBI Taxonomy" id="1328754"/>
    <lineage>
        <taxon>Eukaryota</taxon>
        <taxon>Fungi</taxon>
        <taxon>Dikarya</taxon>
        <taxon>Basidiomycota</taxon>
        <taxon>Agaricomycotina</taxon>
        <taxon>Agaricomycetes</taxon>
        <taxon>Agaricomycetidae</taxon>
        <taxon>Boletales</taxon>
        <taxon>Boletineae</taxon>
        <taxon>Boletaceae</taxon>
        <taxon>Boletoideae</taxon>
        <taxon>Boletus</taxon>
    </lineage>
</organism>
<name>A0AAD4C177_BOLED</name>
<accession>A0AAD4C177</accession>
<keyword evidence="1" id="KW-0472">Membrane</keyword>
<comment type="caution">
    <text evidence="2">The sequence shown here is derived from an EMBL/GenBank/DDBJ whole genome shotgun (WGS) entry which is preliminary data.</text>
</comment>
<dbReference type="Proteomes" id="UP001194468">
    <property type="component" value="Unassembled WGS sequence"/>
</dbReference>
<keyword evidence="1" id="KW-0812">Transmembrane</keyword>
<sequence>MTYYSNSRSRSSKESSDLLFGAYHLTICLLAQVPLAIHSVVGLRTLTPSQVLGLLSGVYQITEPQF</sequence>
<dbReference type="EMBL" id="WHUW01000006">
    <property type="protein sequence ID" value="KAF8444896.1"/>
    <property type="molecule type" value="Genomic_DNA"/>
</dbReference>
<evidence type="ECO:0000256" key="1">
    <source>
        <dbReference type="SAM" id="Phobius"/>
    </source>
</evidence>
<dbReference type="AlphaFoldDB" id="A0AAD4C177"/>
<keyword evidence="1" id="KW-1133">Transmembrane helix</keyword>